<feature type="chain" id="PRO_5042893258" description="Peptidase S1 domain-containing protein" evidence="5">
    <location>
        <begin position="20"/>
        <end position="302"/>
    </location>
</feature>
<feature type="domain" description="Peptidase S1" evidence="6">
    <location>
        <begin position="21"/>
        <end position="301"/>
    </location>
</feature>
<dbReference type="SUPFAM" id="SSF50494">
    <property type="entry name" value="Trypsin-like serine proteases"/>
    <property type="match status" value="1"/>
</dbReference>
<dbReference type="InterPro" id="IPR001314">
    <property type="entry name" value="Peptidase_S1A"/>
</dbReference>
<keyword evidence="3" id="KW-0325">Glycoprotein</keyword>
<dbReference type="SMART" id="SM00020">
    <property type="entry name" value="Tryp_SPc"/>
    <property type="match status" value="1"/>
</dbReference>
<dbReference type="Proteomes" id="UP001329430">
    <property type="component" value="Chromosome 5"/>
</dbReference>
<protein>
    <recommendedName>
        <fullName evidence="6">Peptidase S1 domain-containing protein</fullName>
    </recommendedName>
</protein>
<dbReference type="Gene3D" id="2.40.10.10">
    <property type="entry name" value="Trypsin-like serine proteases"/>
    <property type="match status" value="2"/>
</dbReference>
<name>A0AAN7ZN60_9COLE</name>
<feature type="signal peptide" evidence="5">
    <location>
        <begin position="1"/>
        <end position="19"/>
    </location>
</feature>
<evidence type="ECO:0000256" key="5">
    <source>
        <dbReference type="SAM" id="SignalP"/>
    </source>
</evidence>
<organism evidence="7 8">
    <name type="scientific">Pyrocoelia pectoralis</name>
    <dbReference type="NCBI Taxonomy" id="417401"/>
    <lineage>
        <taxon>Eukaryota</taxon>
        <taxon>Metazoa</taxon>
        <taxon>Ecdysozoa</taxon>
        <taxon>Arthropoda</taxon>
        <taxon>Hexapoda</taxon>
        <taxon>Insecta</taxon>
        <taxon>Pterygota</taxon>
        <taxon>Neoptera</taxon>
        <taxon>Endopterygota</taxon>
        <taxon>Coleoptera</taxon>
        <taxon>Polyphaga</taxon>
        <taxon>Elateriformia</taxon>
        <taxon>Elateroidea</taxon>
        <taxon>Lampyridae</taxon>
        <taxon>Lampyrinae</taxon>
        <taxon>Pyrocoelia</taxon>
    </lineage>
</organism>
<dbReference type="GO" id="GO:0004252">
    <property type="term" value="F:serine-type endopeptidase activity"/>
    <property type="evidence" value="ECO:0007669"/>
    <property type="project" value="InterPro"/>
</dbReference>
<evidence type="ECO:0000256" key="1">
    <source>
        <dbReference type="ARBA" id="ARBA00022729"/>
    </source>
</evidence>
<dbReference type="PANTHER" id="PTHR24256">
    <property type="entry name" value="TRYPTASE-RELATED"/>
    <property type="match status" value="1"/>
</dbReference>
<dbReference type="GO" id="GO:0006508">
    <property type="term" value="P:proteolysis"/>
    <property type="evidence" value="ECO:0007669"/>
    <property type="project" value="InterPro"/>
</dbReference>
<dbReference type="EMBL" id="JAVRBK010000005">
    <property type="protein sequence ID" value="KAK5643986.1"/>
    <property type="molecule type" value="Genomic_DNA"/>
</dbReference>
<evidence type="ECO:0000313" key="7">
    <source>
        <dbReference type="EMBL" id="KAK5643986.1"/>
    </source>
</evidence>
<dbReference type="CDD" id="cd00190">
    <property type="entry name" value="Tryp_SPc"/>
    <property type="match status" value="1"/>
</dbReference>
<evidence type="ECO:0000256" key="4">
    <source>
        <dbReference type="ARBA" id="ARBA00024195"/>
    </source>
</evidence>
<dbReference type="PROSITE" id="PS50240">
    <property type="entry name" value="TRYPSIN_DOM"/>
    <property type="match status" value="1"/>
</dbReference>
<dbReference type="InterPro" id="IPR051487">
    <property type="entry name" value="Ser/Thr_Proteases_Immune/Dev"/>
</dbReference>
<comment type="similarity">
    <text evidence="4">Belongs to the peptidase S1 family. CLIP subfamily.</text>
</comment>
<dbReference type="PRINTS" id="PR00722">
    <property type="entry name" value="CHYMOTRYPSIN"/>
</dbReference>
<dbReference type="FunFam" id="2.40.10.10:FF:000028">
    <property type="entry name" value="Serine protease easter"/>
    <property type="match status" value="1"/>
</dbReference>
<accession>A0AAN7ZN60</accession>
<sequence>MIDAYLGFLLFVLLKISGGAIIDGTKPLAPKSDAALDLLASRKYCGYQHVDDYNRENDNISIDEFPWIAQLLYGQDKKVLCTGSLINKRYVLVTAHCLVSGRTPLTGVRLGDFNVTSDKDCIKHRDFGEECSDPAEVFEIEETIPHPEFNGSYDNGNDIGLVRLSRDVQYSEYVRPICLPNQESVELRDDEELAVSGWGTLGDFKNLTEIKKKISVKLVALDECQEKFKTVRVTVGPNVLCALERNFVTCRGDSGGPLMRSVKNQWEAIGVLSFGLRCDRGYPALYTDILKYINWIKENLRK</sequence>
<keyword evidence="1 5" id="KW-0732">Signal</keyword>
<keyword evidence="2" id="KW-1015">Disulfide bond</keyword>
<gene>
    <name evidence="7" type="ORF">RI129_007831</name>
</gene>
<dbReference type="InterPro" id="IPR043504">
    <property type="entry name" value="Peptidase_S1_PA_chymotrypsin"/>
</dbReference>
<evidence type="ECO:0000313" key="8">
    <source>
        <dbReference type="Proteomes" id="UP001329430"/>
    </source>
</evidence>
<dbReference type="AlphaFoldDB" id="A0AAN7ZN60"/>
<evidence type="ECO:0000259" key="6">
    <source>
        <dbReference type="PROSITE" id="PS50240"/>
    </source>
</evidence>
<dbReference type="InterPro" id="IPR009003">
    <property type="entry name" value="Peptidase_S1_PA"/>
</dbReference>
<evidence type="ECO:0000256" key="2">
    <source>
        <dbReference type="ARBA" id="ARBA00023157"/>
    </source>
</evidence>
<evidence type="ECO:0000256" key="3">
    <source>
        <dbReference type="ARBA" id="ARBA00023180"/>
    </source>
</evidence>
<comment type="caution">
    <text evidence="7">The sequence shown here is derived from an EMBL/GenBank/DDBJ whole genome shotgun (WGS) entry which is preliminary data.</text>
</comment>
<dbReference type="InterPro" id="IPR001254">
    <property type="entry name" value="Trypsin_dom"/>
</dbReference>
<proteinExistence type="inferred from homology"/>
<keyword evidence="8" id="KW-1185">Reference proteome</keyword>
<dbReference type="Pfam" id="PF00089">
    <property type="entry name" value="Trypsin"/>
    <property type="match status" value="1"/>
</dbReference>
<reference evidence="7 8" key="1">
    <citation type="journal article" date="2024" name="Insects">
        <title>An Improved Chromosome-Level Genome Assembly of the Firefly Pyrocoelia pectoralis.</title>
        <authorList>
            <person name="Fu X."/>
            <person name="Meyer-Rochow V.B."/>
            <person name="Ballantyne L."/>
            <person name="Zhu X."/>
        </authorList>
    </citation>
    <scope>NUCLEOTIDE SEQUENCE [LARGE SCALE GENOMIC DNA]</scope>
    <source>
        <strain evidence="7">XCY_ONT2</strain>
    </source>
</reference>